<evidence type="ECO:0000256" key="1">
    <source>
        <dbReference type="SAM" id="MobiDB-lite"/>
    </source>
</evidence>
<evidence type="ECO:0000256" key="2">
    <source>
        <dbReference type="SAM" id="SignalP"/>
    </source>
</evidence>
<dbReference type="Ensembl" id="ENSGWIT00000053354.1">
    <property type="protein sequence ID" value="ENSGWIP00000049362.1"/>
    <property type="gene ID" value="ENSGWIG00000024075.1"/>
</dbReference>
<proteinExistence type="predicted"/>
<feature type="compositionally biased region" description="Basic and acidic residues" evidence="1">
    <location>
        <begin position="131"/>
        <end position="148"/>
    </location>
</feature>
<feature type="region of interest" description="Disordered" evidence="1">
    <location>
        <begin position="128"/>
        <end position="148"/>
    </location>
</feature>
<evidence type="ECO:0000313" key="4">
    <source>
        <dbReference type="Proteomes" id="UP000694680"/>
    </source>
</evidence>
<feature type="chain" id="PRO_5034870335" evidence="2">
    <location>
        <begin position="30"/>
        <end position="148"/>
    </location>
</feature>
<evidence type="ECO:0000313" key="3">
    <source>
        <dbReference type="Ensembl" id="ENSGWIP00000049362.1"/>
    </source>
</evidence>
<reference evidence="3" key="2">
    <citation type="submission" date="2025-09" db="UniProtKB">
        <authorList>
            <consortium name="Ensembl"/>
        </authorList>
    </citation>
    <scope>IDENTIFICATION</scope>
</reference>
<keyword evidence="2" id="KW-0732">Signal</keyword>
<keyword evidence="4" id="KW-1185">Reference proteome</keyword>
<protein>
    <submittedName>
        <fullName evidence="3">Uncharacterized protein</fullName>
    </submittedName>
</protein>
<dbReference type="AlphaFoldDB" id="A0A8C5HSP9"/>
<accession>A0A8C5HSP9</accession>
<organism evidence="3 4">
    <name type="scientific">Gouania willdenowi</name>
    <name type="common">Blunt-snouted clingfish</name>
    <name type="synonym">Lepadogaster willdenowi</name>
    <dbReference type="NCBI Taxonomy" id="441366"/>
    <lineage>
        <taxon>Eukaryota</taxon>
        <taxon>Metazoa</taxon>
        <taxon>Chordata</taxon>
        <taxon>Craniata</taxon>
        <taxon>Vertebrata</taxon>
        <taxon>Euteleostomi</taxon>
        <taxon>Actinopterygii</taxon>
        <taxon>Neopterygii</taxon>
        <taxon>Teleostei</taxon>
        <taxon>Neoteleostei</taxon>
        <taxon>Acanthomorphata</taxon>
        <taxon>Ovalentaria</taxon>
        <taxon>Blenniimorphae</taxon>
        <taxon>Blenniiformes</taxon>
        <taxon>Gobiesocoidei</taxon>
        <taxon>Gobiesocidae</taxon>
        <taxon>Gobiesocinae</taxon>
        <taxon>Gouania</taxon>
    </lineage>
</organism>
<name>A0A8C5HSP9_GOUWI</name>
<reference evidence="3" key="1">
    <citation type="submission" date="2025-08" db="UniProtKB">
        <authorList>
            <consortium name="Ensembl"/>
        </authorList>
    </citation>
    <scope>IDENTIFICATION</scope>
</reference>
<feature type="signal peptide" evidence="2">
    <location>
        <begin position="1"/>
        <end position="29"/>
    </location>
</feature>
<dbReference type="Proteomes" id="UP000694680">
    <property type="component" value="Unassembled WGS sequence"/>
</dbReference>
<sequence length="148" mass="16202">MSVSLHVGASQLTFFFLALFLPLPQTVTPHPLSPSADPPDLEAVLLNLQSALEDPEDGTWEEPRAQRGLLVNPPLSAFLERNYQEGGEGGDEGLIRSDILTNMAGGLQAVDREKGGFVFRFGKKRWTNESQGRKGAEPDGQEERQSQV</sequence>